<dbReference type="EMBL" id="CP035807">
    <property type="protein sequence ID" value="QEN05121.1"/>
    <property type="molecule type" value="Genomic_DNA"/>
</dbReference>
<dbReference type="PANTHER" id="PTHR21090">
    <property type="entry name" value="AROM/DEHYDROQUINATE SYNTHASE"/>
    <property type="match status" value="1"/>
</dbReference>
<evidence type="ECO:0000313" key="10">
    <source>
        <dbReference type="Proteomes" id="UP000323824"/>
    </source>
</evidence>
<dbReference type="PANTHER" id="PTHR21090:SF5">
    <property type="entry name" value="PENTAFUNCTIONAL AROM POLYPEPTIDE"/>
    <property type="match status" value="1"/>
</dbReference>
<dbReference type="GO" id="GO:0005737">
    <property type="term" value="C:cytoplasm"/>
    <property type="evidence" value="ECO:0007669"/>
    <property type="project" value="UniProtKB-SubCell"/>
</dbReference>
<comment type="subcellular location">
    <subcellularLocation>
        <location evidence="7">Cytoplasm</location>
    </subcellularLocation>
</comment>
<feature type="binding site" evidence="7">
    <location>
        <position position="326"/>
    </location>
    <ligand>
        <name>3-phosphoshikimate</name>
        <dbReference type="ChEBI" id="CHEBI:145989"/>
    </ligand>
</feature>
<evidence type="ECO:0000259" key="8">
    <source>
        <dbReference type="Pfam" id="PF00275"/>
    </source>
</evidence>
<dbReference type="GO" id="GO:0009073">
    <property type="term" value="P:aromatic amino acid family biosynthetic process"/>
    <property type="evidence" value="ECO:0007669"/>
    <property type="project" value="UniProtKB-KW"/>
</dbReference>
<feature type="binding site" evidence="7">
    <location>
        <position position="20"/>
    </location>
    <ligand>
        <name>3-phosphoshikimate</name>
        <dbReference type="ChEBI" id="CHEBI:145989"/>
    </ligand>
</feature>
<evidence type="ECO:0000313" key="9">
    <source>
        <dbReference type="EMBL" id="QEN05121.1"/>
    </source>
</evidence>
<sequence length="415" mass="44313">MKIEVSKGKLEGNIRIPASKSHTIRALLIATLAEGESVISYPLNSADTRACKDACIAMGAKIKETDSQWIVQGTGGKLTQPKEAIDVGNSGTTLYLAAAVAALSHLPITFTGDYQIQRRSAANLLNSLEDLGVKVESNNGCAPFTITGPIKGGTTTIECPTSQYLSALLLAAPLSEGKTEINVPLLHEKPYAEMTVRWMEEQGIKIDDTDYSHFVIDGGKKYKNFNRSIPADFSSSAFFFTAAAVTGSTLTLQGLDMSDSQGDKAIVEYLRKMGCEINIDGDNMTIVGKGMTGCDLDINATPDALPALSACACYAQGTTRLLNVPQARMKETDRIAVMTAELRKMGANIVELEDGMEITGGPLKGAEVCGHDDHRVVMALAVAALGAEGINKIDTAEAVDITFPGFFEHLDRLKK</sequence>
<dbReference type="Gene3D" id="3.65.10.10">
    <property type="entry name" value="Enolpyruvate transferase domain"/>
    <property type="match status" value="2"/>
</dbReference>
<dbReference type="GO" id="GO:0009423">
    <property type="term" value="P:chorismate biosynthetic process"/>
    <property type="evidence" value="ECO:0007669"/>
    <property type="project" value="UniProtKB-UniRule"/>
</dbReference>
<gene>
    <name evidence="7 9" type="primary">aroA</name>
    <name evidence="9" type="ORF">EW093_10495</name>
</gene>
<evidence type="ECO:0000256" key="1">
    <source>
        <dbReference type="ARBA" id="ARBA00004811"/>
    </source>
</evidence>
<evidence type="ECO:0000256" key="6">
    <source>
        <dbReference type="ARBA" id="ARBA00044633"/>
    </source>
</evidence>
<dbReference type="OrthoDB" id="9809920at2"/>
<keyword evidence="3 7" id="KW-0028">Amino-acid biosynthesis</keyword>
<dbReference type="InterPro" id="IPR036968">
    <property type="entry name" value="Enolpyruvate_Tfrase_sf"/>
</dbReference>
<feature type="binding site" evidence="7">
    <location>
        <position position="303"/>
    </location>
    <ligand>
        <name>3-phosphoshikimate</name>
        <dbReference type="ChEBI" id="CHEBI:145989"/>
    </ligand>
</feature>
<feature type="binding site" evidence="7">
    <location>
        <position position="375"/>
    </location>
    <ligand>
        <name>phosphoenolpyruvate</name>
        <dbReference type="ChEBI" id="CHEBI:58702"/>
    </ligand>
</feature>
<feature type="binding site" evidence="7">
    <location>
        <position position="20"/>
    </location>
    <ligand>
        <name>phosphoenolpyruvate</name>
        <dbReference type="ChEBI" id="CHEBI:58702"/>
    </ligand>
</feature>
<dbReference type="CDD" id="cd01556">
    <property type="entry name" value="EPSP_synthase"/>
    <property type="match status" value="1"/>
</dbReference>
<comment type="function">
    <text evidence="7">Catalyzes the transfer of the enolpyruvyl moiety of phosphoenolpyruvate (PEP) to the 5-hydroxyl of shikimate-3-phosphate (S3P) to produce enolpyruvyl shikimate-3-phosphate and inorganic phosphate.</text>
</comment>
<feature type="binding site" evidence="7">
    <location>
        <position position="163"/>
    </location>
    <ligand>
        <name>3-phosphoshikimate</name>
        <dbReference type="ChEBI" id="CHEBI:145989"/>
    </ligand>
</feature>
<evidence type="ECO:0000256" key="3">
    <source>
        <dbReference type="ARBA" id="ARBA00022605"/>
    </source>
</evidence>
<comment type="catalytic activity">
    <reaction evidence="6">
        <text>3-phosphoshikimate + phosphoenolpyruvate = 5-O-(1-carboxyvinyl)-3-phosphoshikimate + phosphate</text>
        <dbReference type="Rhea" id="RHEA:21256"/>
        <dbReference type="ChEBI" id="CHEBI:43474"/>
        <dbReference type="ChEBI" id="CHEBI:57701"/>
        <dbReference type="ChEBI" id="CHEBI:58702"/>
        <dbReference type="ChEBI" id="CHEBI:145989"/>
        <dbReference type="EC" id="2.5.1.19"/>
    </reaction>
    <physiologicalReaction direction="left-to-right" evidence="6">
        <dbReference type="Rhea" id="RHEA:21257"/>
    </physiologicalReaction>
</comment>
<dbReference type="PROSITE" id="PS00885">
    <property type="entry name" value="EPSP_SYNTHASE_2"/>
    <property type="match status" value="1"/>
</dbReference>
<dbReference type="KEGG" id="sper:EW093_10495"/>
<feature type="domain" description="Enolpyruvate transferase" evidence="8">
    <location>
        <begin position="8"/>
        <end position="410"/>
    </location>
</feature>
<keyword evidence="4 7" id="KW-0808">Transferase</keyword>
<feature type="binding site" evidence="7">
    <location>
        <position position="119"/>
    </location>
    <ligand>
        <name>phosphoenolpyruvate</name>
        <dbReference type="ChEBI" id="CHEBI:58702"/>
    </ligand>
</feature>
<name>A0A5C1QC51_9SPIO</name>
<feature type="binding site" evidence="7">
    <location>
        <position position="163"/>
    </location>
    <ligand>
        <name>phosphoenolpyruvate</name>
        <dbReference type="ChEBI" id="CHEBI:58702"/>
    </ligand>
</feature>
<dbReference type="PIRSF" id="PIRSF000505">
    <property type="entry name" value="EPSPS"/>
    <property type="match status" value="1"/>
</dbReference>
<protein>
    <recommendedName>
        <fullName evidence="7">3-phosphoshikimate 1-carboxyvinyltransferase</fullName>
        <ecNumber evidence="7">2.5.1.19</ecNumber>
    </recommendedName>
    <alternativeName>
        <fullName evidence="7">5-enolpyruvylshikimate-3-phosphate synthase</fullName>
        <shortName evidence="7">EPSP synthase</shortName>
        <shortName evidence="7">EPSPS</shortName>
    </alternativeName>
</protein>
<dbReference type="SUPFAM" id="SSF55205">
    <property type="entry name" value="EPT/RTPC-like"/>
    <property type="match status" value="1"/>
</dbReference>
<dbReference type="Pfam" id="PF00275">
    <property type="entry name" value="EPSP_synthase"/>
    <property type="match status" value="1"/>
</dbReference>
<dbReference type="AlphaFoldDB" id="A0A5C1QC51"/>
<accession>A0A5C1QC51</accession>
<evidence type="ECO:0000256" key="4">
    <source>
        <dbReference type="ARBA" id="ARBA00022679"/>
    </source>
</evidence>
<evidence type="ECO:0000256" key="2">
    <source>
        <dbReference type="ARBA" id="ARBA00009948"/>
    </source>
</evidence>
<feature type="binding site" evidence="7">
    <location>
        <position position="330"/>
    </location>
    <ligand>
        <name>3-phosphoshikimate</name>
        <dbReference type="ChEBI" id="CHEBI:145989"/>
    </ligand>
</feature>
<organism evidence="9 10">
    <name type="scientific">Thiospirochaeta perfilievii</name>
    <dbReference type="NCBI Taxonomy" id="252967"/>
    <lineage>
        <taxon>Bacteria</taxon>
        <taxon>Pseudomonadati</taxon>
        <taxon>Spirochaetota</taxon>
        <taxon>Spirochaetia</taxon>
        <taxon>Spirochaetales</taxon>
        <taxon>Spirochaetaceae</taxon>
        <taxon>Thiospirochaeta</taxon>
    </lineage>
</organism>
<feature type="binding site" evidence="7">
    <location>
        <position position="25"/>
    </location>
    <ligand>
        <name>3-phosphoshikimate</name>
        <dbReference type="ChEBI" id="CHEBI:145989"/>
    </ligand>
</feature>
<keyword evidence="10" id="KW-1185">Reference proteome</keyword>
<keyword evidence="5 7" id="KW-0057">Aromatic amino acid biosynthesis</keyword>
<dbReference type="UniPathway" id="UPA00053">
    <property type="reaction ID" value="UER00089"/>
</dbReference>
<comment type="similarity">
    <text evidence="2 7">Belongs to the EPSP synthase family.</text>
</comment>
<feature type="binding site" evidence="7">
    <location>
        <position position="161"/>
    </location>
    <ligand>
        <name>3-phosphoshikimate</name>
        <dbReference type="ChEBI" id="CHEBI:145989"/>
    </ligand>
</feature>
<dbReference type="NCBIfam" id="TIGR01356">
    <property type="entry name" value="aroA"/>
    <property type="match status" value="1"/>
</dbReference>
<keyword evidence="7" id="KW-0963">Cytoplasm</keyword>
<dbReference type="InterPro" id="IPR013792">
    <property type="entry name" value="RNA3'P_cycl/enolpyr_Trfase_a/b"/>
</dbReference>
<comment type="caution">
    <text evidence="7">Lacks conserved residue(s) required for the propagation of feature annotation.</text>
</comment>
<dbReference type="GO" id="GO:0008652">
    <property type="term" value="P:amino acid biosynthetic process"/>
    <property type="evidence" value="ECO:0007669"/>
    <property type="project" value="UniProtKB-KW"/>
</dbReference>
<reference evidence="9 10" key="2">
    <citation type="submission" date="2019-09" db="EMBL/GenBank/DDBJ databases">
        <title>Complete Genome Sequence and Methylome Analysis of free living Spirochaetas.</title>
        <authorList>
            <person name="Leshcheva N."/>
            <person name="Mikheeva N."/>
        </authorList>
    </citation>
    <scope>NUCLEOTIDE SEQUENCE [LARGE SCALE GENOMIC DNA]</scope>
    <source>
        <strain evidence="9 10">P</strain>
    </source>
</reference>
<dbReference type="InterPro" id="IPR006264">
    <property type="entry name" value="EPSP_synthase"/>
</dbReference>
<dbReference type="EC" id="2.5.1.19" evidence="7"/>
<proteinExistence type="inferred from homology"/>
<dbReference type="RefSeq" id="WP_149568362.1">
    <property type="nucleotide sequence ID" value="NZ_CP035807.1"/>
</dbReference>
<dbReference type="InterPro" id="IPR001986">
    <property type="entry name" value="Enolpyruvate_Tfrase_dom"/>
</dbReference>
<dbReference type="Proteomes" id="UP000323824">
    <property type="component" value="Chromosome"/>
</dbReference>
<dbReference type="InterPro" id="IPR023193">
    <property type="entry name" value="EPSP_synthase_CS"/>
</dbReference>
<feature type="binding site" evidence="7">
    <location>
        <position position="91"/>
    </location>
    <ligand>
        <name>phosphoenolpyruvate</name>
        <dbReference type="ChEBI" id="CHEBI:58702"/>
    </ligand>
</feature>
<feature type="binding site" evidence="7">
    <location>
        <position position="21"/>
    </location>
    <ligand>
        <name>3-phosphoshikimate</name>
        <dbReference type="ChEBI" id="CHEBI:145989"/>
    </ligand>
</feature>
<feature type="active site" description="Proton acceptor" evidence="7">
    <location>
        <position position="303"/>
    </location>
</feature>
<comment type="pathway">
    <text evidence="1 7">Metabolic intermediate biosynthesis; chorismate biosynthesis; chorismate from D-erythrose 4-phosphate and phosphoenolpyruvate: step 6/7.</text>
</comment>
<dbReference type="GO" id="GO:0003866">
    <property type="term" value="F:3-phosphoshikimate 1-carboxyvinyltransferase activity"/>
    <property type="evidence" value="ECO:0007669"/>
    <property type="project" value="UniProtKB-UniRule"/>
</dbReference>
<evidence type="ECO:0000256" key="5">
    <source>
        <dbReference type="ARBA" id="ARBA00023141"/>
    </source>
</evidence>
<reference evidence="9 10" key="1">
    <citation type="submission" date="2019-02" db="EMBL/GenBank/DDBJ databases">
        <authorList>
            <person name="Fomenkov A."/>
            <person name="Dubinina G."/>
            <person name="Grabovich M."/>
            <person name="Vincze T."/>
            <person name="Roberts R.J."/>
        </authorList>
    </citation>
    <scope>NUCLEOTIDE SEQUENCE [LARGE SCALE GENOMIC DNA]</scope>
    <source>
        <strain evidence="9 10">P</strain>
    </source>
</reference>
<evidence type="ECO:0000256" key="7">
    <source>
        <dbReference type="HAMAP-Rule" id="MF_00210"/>
    </source>
</evidence>
<feature type="binding site" evidence="7">
    <location>
        <position position="162"/>
    </location>
    <ligand>
        <name>3-phosphoshikimate</name>
        <dbReference type="ChEBI" id="CHEBI:145989"/>
    </ligand>
</feature>
<feature type="binding site" evidence="7">
    <location>
        <position position="334"/>
    </location>
    <ligand>
        <name>phosphoenolpyruvate</name>
        <dbReference type="ChEBI" id="CHEBI:58702"/>
    </ligand>
</feature>
<comment type="subunit">
    <text evidence="7">Monomer.</text>
</comment>
<dbReference type="HAMAP" id="MF_00210">
    <property type="entry name" value="EPSP_synth"/>
    <property type="match status" value="1"/>
</dbReference>